<keyword evidence="1" id="KW-0805">Transcription regulation</keyword>
<dbReference type="InterPro" id="IPR011663">
    <property type="entry name" value="UTRA"/>
</dbReference>
<evidence type="ECO:0000256" key="2">
    <source>
        <dbReference type="ARBA" id="ARBA00023125"/>
    </source>
</evidence>
<dbReference type="CDD" id="cd07377">
    <property type="entry name" value="WHTH_GntR"/>
    <property type="match status" value="1"/>
</dbReference>
<evidence type="ECO:0000256" key="3">
    <source>
        <dbReference type="ARBA" id="ARBA00023163"/>
    </source>
</evidence>
<dbReference type="InterPro" id="IPR036390">
    <property type="entry name" value="WH_DNA-bd_sf"/>
</dbReference>
<reference evidence="6" key="1">
    <citation type="journal article" date="2019" name="Int. J. Syst. Evol. Microbiol.">
        <title>The Global Catalogue of Microorganisms (GCM) 10K type strain sequencing project: providing services to taxonomists for standard genome sequencing and annotation.</title>
        <authorList>
            <consortium name="The Broad Institute Genomics Platform"/>
            <consortium name="The Broad Institute Genome Sequencing Center for Infectious Disease"/>
            <person name="Wu L."/>
            <person name="Ma J."/>
        </authorList>
    </citation>
    <scope>NUCLEOTIDE SEQUENCE [LARGE SCALE GENOMIC DNA]</scope>
    <source>
        <strain evidence="6">KCTC 12861</strain>
    </source>
</reference>
<dbReference type="EMBL" id="BMXE01000007">
    <property type="protein sequence ID" value="GHB43732.1"/>
    <property type="molecule type" value="Genomic_DNA"/>
</dbReference>
<dbReference type="InterPro" id="IPR036388">
    <property type="entry name" value="WH-like_DNA-bd_sf"/>
</dbReference>
<dbReference type="SMART" id="SM00345">
    <property type="entry name" value="HTH_GNTR"/>
    <property type="match status" value="1"/>
</dbReference>
<keyword evidence="2" id="KW-0238">DNA-binding</keyword>
<proteinExistence type="predicted"/>
<accession>A0ABQ3EJZ7</accession>
<dbReference type="InterPro" id="IPR050679">
    <property type="entry name" value="Bact_HTH_transcr_reg"/>
</dbReference>
<evidence type="ECO:0000313" key="6">
    <source>
        <dbReference type="Proteomes" id="UP000637980"/>
    </source>
</evidence>
<protein>
    <submittedName>
        <fullName evidence="5">Transcriptional regulator</fullName>
    </submittedName>
</protein>
<keyword evidence="3" id="KW-0804">Transcription</keyword>
<dbReference type="Pfam" id="PF00392">
    <property type="entry name" value="GntR"/>
    <property type="match status" value="1"/>
</dbReference>
<dbReference type="InterPro" id="IPR028978">
    <property type="entry name" value="Chorismate_lyase_/UTRA_dom_sf"/>
</dbReference>
<dbReference type="SUPFAM" id="SSF64288">
    <property type="entry name" value="Chorismate lyase-like"/>
    <property type="match status" value="1"/>
</dbReference>
<keyword evidence="6" id="KW-1185">Reference proteome</keyword>
<dbReference type="PANTHER" id="PTHR44846:SF1">
    <property type="entry name" value="MANNOSYL-D-GLYCERATE TRANSPORT_METABOLISM SYSTEM REPRESSOR MNGR-RELATED"/>
    <property type="match status" value="1"/>
</dbReference>
<feature type="domain" description="HTH gntR-type" evidence="4">
    <location>
        <begin position="3"/>
        <end position="71"/>
    </location>
</feature>
<evidence type="ECO:0000313" key="5">
    <source>
        <dbReference type="EMBL" id="GHB43732.1"/>
    </source>
</evidence>
<dbReference type="SMART" id="SM00866">
    <property type="entry name" value="UTRA"/>
    <property type="match status" value="1"/>
</dbReference>
<dbReference type="Pfam" id="PF07702">
    <property type="entry name" value="UTRA"/>
    <property type="match status" value="1"/>
</dbReference>
<dbReference type="InterPro" id="IPR000524">
    <property type="entry name" value="Tscrpt_reg_HTH_GntR"/>
</dbReference>
<organism evidence="5 6">
    <name type="scientific">Pseudovibrio japonicus</name>
    <dbReference type="NCBI Taxonomy" id="366534"/>
    <lineage>
        <taxon>Bacteria</taxon>
        <taxon>Pseudomonadati</taxon>
        <taxon>Pseudomonadota</taxon>
        <taxon>Alphaproteobacteria</taxon>
        <taxon>Hyphomicrobiales</taxon>
        <taxon>Stappiaceae</taxon>
        <taxon>Pseudovibrio</taxon>
    </lineage>
</organism>
<dbReference type="PROSITE" id="PS50949">
    <property type="entry name" value="HTH_GNTR"/>
    <property type="match status" value="1"/>
</dbReference>
<dbReference type="Proteomes" id="UP000637980">
    <property type="component" value="Unassembled WGS sequence"/>
</dbReference>
<dbReference type="RefSeq" id="WP_189438223.1">
    <property type="nucleotide sequence ID" value="NZ_BMXE01000007.1"/>
</dbReference>
<name>A0ABQ3EJZ7_9HYPH</name>
<comment type="caution">
    <text evidence="5">The sequence shown here is derived from an EMBL/GenBank/DDBJ whole genome shotgun (WGS) entry which is preliminary data.</text>
</comment>
<dbReference type="Gene3D" id="3.40.1410.10">
    <property type="entry name" value="Chorismate lyase-like"/>
    <property type="match status" value="1"/>
</dbReference>
<dbReference type="PANTHER" id="PTHR44846">
    <property type="entry name" value="MANNOSYL-D-GLYCERATE TRANSPORT/METABOLISM SYSTEM REPRESSOR MNGR-RELATED"/>
    <property type="match status" value="1"/>
</dbReference>
<evidence type="ECO:0000256" key="1">
    <source>
        <dbReference type="ARBA" id="ARBA00023015"/>
    </source>
</evidence>
<dbReference type="Gene3D" id="1.10.10.10">
    <property type="entry name" value="Winged helix-like DNA-binding domain superfamily/Winged helix DNA-binding domain"/>
    <property type="match status" value="1"/>
</dbReference>
<dbReference type="SUPFAM" id="SSF46785">
    <property type="entry name" value="Winged helix' DNA-binding domain"/>
    <property type="match status" value="1"/>
</dbReference>
<sequence>MSDKLYLTVFDAVVQRIVSGEYPPGLQLPNEFKLGQEFNVSQGTARKALIELEKKNIVQRRQGRGSFVTLQTPENSLFKFFRLRDENGNPVTPNLVNQTVLKRRATDKEQNTLYGKPKYVFDINRFRSFKNQPLSFENCVVSADLFPGLDSRGPLPNTLYVLFQQAYSIVVISAKDDITAEPLAKKPAEIMEMATGIPALVCRRKAFDILERVVELRTSIFVTKDMHYSVEM</sequence>
<evidence type="ECO:0000259" key="4">
    <source>
        <dbReference type="PROSITE" id="PS50949"/>
    </source>
</evidence>
<gene>
    <name evidence="5" type="ORF">GCM10007094_36440</name>
</gene>